<evidence type="ECO:0000256" key="16">
    <source>
        <dbReference type="SAM" id="Phobius"/>
    </source>
</evidence>
<comment type="function">
    <text evidence="13">Subunits I and II form the functional core of the enzyme complex. Electrons originating in cytochrome c are transferred via heme a and Cu(A) to the binuclear center formed by heme a3 and Cu(B).</text>
</comment>
<dbReference type="GO" id="GO:0016020">
    <property type="term" value="C:membrane"/>
    <property type="evidence" value="ECO:0007669"/>
    <property type="project" value="UniProtKB-SubCell"/>
</dbReference>
<evidence type="ECO:0000256" key="10">
    <source>
        <dbReference type="ARBA" id="ARBA00022989"/>
    </source>
</evidence>
<dbReference type="PRINTS" id="PR01166">
    <property type="entry name" value="CYCOXIDASEII"/>
</dbReference>
<evidence type="ECO:0000256" key="1">
    <source>
        <dbReference type="ARBA" id="ARBA00004141"/>
    </source>
</evidence>
<keyword evidence="5" id="KW-0679">Respiratory chain</keyword>
<dbReference type="GO" id="GO:0005507">
    <property type="term" value="F:copper ion binding"/>
    <property type="evidence" value="ECO:0007669"/>
    <property type="project" value="InterPro"/>
</dbReference>
<comment type="similarity">
    <text evidence="2">Belongs to the cytochrome c oxidase subunit 2 family.</text>
</comment>
<evidence type="ECO:0000256" key="2">
    <source>
        <dbReference type="ARBA" id="ARBA00007866"/>
    </source>
</evidence>
<dbReference type="InterPro" id="IPR045187">
    <property type="entry name" value="CcO_II"/>
</dbReference>
<evidence type="ECO:0000256" key="13">
    <source>
        <dbReference type="ARBA" id="ARBA00024688"/>
    </source>
</evidence>
<dbReference type="InterPro" id="IPR014222">
    <property type="entry name" value="Cyt_c_oxidase_su2"/>
</dbReference>
<organism evidence="18 19">
    <name type="scientific">Thermaerobacter marianensis (strain ATCC 700841 / DSM 12885 / JCM 10246 / 7p75a)</name>
    <dbReference type="NCBI Taxonomy" id="644966"/>
    <lineage>
        <taxon>Bacteria</taxon>
        <taxon>Bacillati</taxon>
        <taxon>Bacillota</taxon>
        <taxon>Clostridia</taxon>
        <taxon>Eubacteriales</taxon>
        <taxon>Clostridiales Family XVII. Incertae Sedis</taxon>
        <taxon>Thermaerobacter</taxon>
    </lineage>
</organism>
<evidence type="ECO:0000256" key="11">
    <source>
        <dbReference type="ARBA" id="ARBA00023008"/>
    </source>
</evidence>
<dbReference type="InterPro" id="IPR036257">
    <property type="entry name" value="Cyt_c_oxidase_su2_TM_sf"/>
</dbReference>
<evidence type="ECO:0000256" key="15">
    <source>
        <dbReference type="ARBA" id="ARBA00047816"/>
    </source>
</evidence>
<keyword evidence="7" id="KW-0479">Metal-binding</keyword>
<evidence type="ECO:0000256" key="9">
    <source>
        <dbReference type="ARBA" id="ARBA00022982"/>
    </source>
</evidence>
<dbReference type="PANTHER" id="PTHR22888">
    <property type="entry name" value="CYTOCHROME C OXIDASE, SUBUNIT II"/>
    <property type="match status" value="1"/>
</dbReference>
<evidence type="ECO:0000313" key="19">
    <source>
        <dbReference type="Proteomes" id="UP000008915"/>
    </source>
</evidence>
<dbReference type="HOGENOM" id="CLU_036876_4_3_9"/>
<dbReference type="PANTHER" id="PTHR22888:SF9">
    <property type="entry name" value="CYTOCHROME C OXIDASE SUBUNIT 2"/>
    <property type="match status" value="1"/>
</dbReference>
<accession>E6SH40</accession>
<comment type="subcellular location">
    <subcellularLocation>
        <location evidence="1">Membrane</location>
        <topology evidence="1">Multi-pass membrane protein</topology>
    </subcellularLocation>
</comment>
<dbReference type="InterPro" id="IPR002429">
    <property type="entry name" value="CcO_II-like_C"/>
</dbReference>
<dbReference type="Gene3D" id="1.10.287.90">
    <property type="match status" value="1"/>
</dbReference>
<evidence type="ECO:0000259" key="17">
    <source>
        <dbReference type="PROSITE" id="PS50857"/>
    </source>
</evidence>
<feature type="transmembrane region" description="Helical" evidence="16">
    <location>
        <begin position="48"/>
        <end position="68"/>
    </location>
</feature>
<dbReference type="eggNOG" id="COG1622">
    <property type="taxonomic scope" value="Bacteria"/>
</dbReference>
<evidence type="ECO:0000256" key="6">
    <source>
        <dbReference type="ARBA" id="ARBA00022692"/>
    </source>
</evidence>
<keyword evidence="12 16" id="KW-0472">Membrane</keyword>
<keyword evidence="19" id="KW-1185">Reference proteome</keyword>
<evidence type="ECO:0000256" key="7">
    <source>
        <dbReference type="ARBA" id="ARBA00022723"/>
    </source>
</evidence>
<dbReference type="GO" id="GO:0016491">
    <property type="term" value="F:oxidoreductase activity"/>
    <property type="evidence" value="ECO:0007669"/>
    <property type="project" value="InterPro"/>
</dbReference>
<keyword evidence="8" id="KW-1278">Translocase</keyword>
<dbReference type="CDD" id="cd13919">
    <property type="entry name" value="CuRO_HCO_II_like_5"/>
    <property type="match status" value="1"/>
</dbReference>
<keyword evidence="4" id="KW-0813">Transport</keyword>
<dbReference type="PROSITE" id="PS00078">
    <property type="entry name" value="COX2"/>
    <property type="match status" value="1"/>
</dbReference>
<name>E6SH40_THEM7</name>
<reference evidence="19" key="2">
    <citation type="journal article" date="2010" name="Stand. Genomic Sci.">
        <title>Complete genome sequence of Thermaerobacter marianensis type strain (7p75aT).</title>
        <authorList>
            <person name="Han C."/>
            <person name="Gu W."/>
            <person name="Zhang X."/>
            <person name="Lapidus A."/>
            <person name="Nolan M."/>
            <person name="Copeland A."/>
            <person name="Lucas S."/>
            <person name="Glavina Del Rio T."/>
            <person name="Tice H."/>
            <person name="Cheng J."/>
            <person name="Tapia R."/>
            <person name="Goodwin L."/>
            <person name="Pitluck S."/>
            <person name="Pagani I."/>
            <person name="Ivanova N."/>
            <person name="Mavromatis K."/>
            <person name="Mikhailova N."/>
            <person name="Pati A."/>
            <person name="Chen A."/>
            <person name="Palaniappan K."/>
            <person name="Land M."/>
            <person name="Hauser L."/>
            <person name="Chang Y."/>
            <person name="Jeffries C."/>
            <person name="Schneider S."/>
            <person name="Rohde M."/>
            <person name="Goker M."/>
            <person name="Pukall R."/>
            <person name="Woyke T."/>
            <person name="Bristow J."/>
            <person name="Eisen J."/>
            <person name="Markowitz V."/>
            <person name="Hugenholtz P."/>
            <person name="Kyrpides N."/>
            <person name="Klenk H."/>
            <person name="Detter J."/>
        </authorList>
    </citation>
    <scope>NUCLEOTIDE SEQUENCE [LARGE SCALE GENOMIC DNA]</scope>
    <source>
        <strain evidence="19">ATCC 700841 / DSM 12885 / JCM 10246 / 7p75a</strain>
    </source>
</reference>
<evidence type="ECO:0000256" key="4">
    <source>
        <dbReference type="ARBA" id="ARBA00022448"/>
    </source>
</evidence>
<reference evidence="18 19" key="1">
    <citation type="journal article" date="2010" name="Stand. Genomic Sci.">
        <title>Complete genome sequence of Thermaerobacter marianensis type strain (7p75a).</title>
        <authorList>
            <person name="Han C."/>
            <person name="Gu W."/>
            <person name="Zhang X."/>
            <person name="Lapidus A."/>
            <person name="Nolan M."/>
            <person name="Copeland A."/>
            <person name="Lucas S."/>
            <person name="Del Rio T.G."/>
            <person name="Tice H."/>
            <person name="Cheng J.F."/>
            <person name="Tapia R."/>
            <person name="Goodwin L."/>
            <person name="Pitluck S."/>
            <person name="Pagani I."/>
            <person name="Ivanova N."/>
            <person name="Mavromatis K."/>
            <person name="Mikhailova N."/>
            <person name="Pati A."/>
            <person name="Chen A."/>
            <person name="Palaniappan K."/>
            <person name="Land M."/>
            <person name="Hauser L."/>
            <person name="Chang Y.J."/>
            <person name="Jeffries C.D."/>
            <person name="Schneider S."/>
            <person name="Rohde M."/>
            <person name="Goker M."/>
            <person name="Pukall R."/>
            <person name="Woyke T."/>
            <person name="Bristow J."/>
            <person name="Eisen J.A."/>
            <person name="Markowitz V."/>
            <person name="Hugenholtz P."/>
            <person name="Kyrpides N.C."/>
            <person name="Klenk H.P."/>
            <person name="Detter J.C."/>
        </authorList>
    </citation>
    <scope>NUCLEOTIDE SEQUENCE [LARGE SCALE GENOMIC DNA]</scope>
    <source>
        <strain evidence="19">ATCC 700841 / DSM 12885 / JCM 10246 / 7p75a</strain>
    </source>
</reference>
<proteinExistence type="inferred from homology"/>
<dbReference type="Gene3D" id="2.60.40.420">
    <property type="entry name" value="Cupredoxins - blue copper proteins"/>
    <property type="match status" value="1"/>
</dbReference>
<keyword evidence="6 16" id="KW-0812">Transmembrane</keyword>
<feature type="transmembrane region" description="Helical" evidence="16">
    <location>
        <begin position="89"/>
        <end position="107"/>
    </location>
</feature>
<dbReference type="SUPFAM" id="SSF49503">
    <property type="entry name" value="Cupredoxins"/>
    <property type="match status" value="1"/>
</dbReference>
<dbReference type="EC" id="7.1.1.9" evidence="3"/>
<dbReference type="InterPro" id="IPR001505">
    <property type="entry name" value="Copper_CuA"/>
</dbReference>
<sequence>MRDHAIFAALWAALTAAGLWVVERLLLPALPVAAAAEAETIDHSFALLARWSVPVAAFVFVMLAFAAVRFRARDPEGEESPVATRDNRWFSWSWLVLTAALNVYFILGPGVGGLQKLAQGSDQAALVVRVHATQWSFTFEYPQYGVTVKDQLVLPVGQRVRFEVTSDDVIHSFWVPAFRMKTDAVPGTTRVIYVTPNRRISTEIDPTARVQCAELCGVGHAQMRALLNVVDADQFQEWLVAEASGGDTGAGH</sequence>
<protein>
    <recommendedName>
        <fullName evidence="3">cytochrome-c oxidase</fullName>
        <ecNumber evidence="3">7.1.1.9</ecNumber>
    </recommendedName>
    <alternativeName>
        <fullName evidence="14">Cytochrome aa3 subunit 2</fullName>
    </alternativeName>
</protein>
<dbReference type="GO" id="GO:0042773">
    <property type="term" value="P:ATP synthesis coupled electron transport"/>
    <property type="evidence" value="ECO:0007669"/>
    <property type="project" value="TreeGrafter"/>
</dbReference>
<keyword evidence="9" id="KW-0249">Electron transport</keyword>
<dbReference type="Pfam" id="PF00116">
    <property type="entry name" value="COX2"/>
    <property type="match status" value="1"/>
</dbReference>
<gene>
    <name evidence="18" type="ordered locus">Tmar_1595</name>
</gene>
<keyword evidence="10 16" id="KW-1133">Transmembrane helix</keyword>
<feature type="domain" description="Cytochrome oxidase subunit II copper A binding" evidence="17">
    <location>
        <begin position="123"/>
        <end position="241"/>
    </location>
</feature>
<evidence type="ECO:0000256" key="8">
    <source>
        <dbReference type="ARBA" id="ARBA00022967"/>
    </source>
</evidence>
<dbReference type="STRING" id="644966.Tmar_1595"/>
<evidence type="ECO:0000256" key="3">
    <source>
        <dbReference type="ARBA" id="ARBA00012949"/>
    </source>
</evidence>
<dbReference type="NCBIfam" id="TIGR02866">
    <property type="entry name" value="CoxB"/>
    <property type="match status" value="1"/>
</dbReference>
<dbReference type="PROSITE" id="PS50857">
    <property type="entry name" value="COX2_CUA"/>
    <property type="match status" value="1"/>
</dbReference>
<evidence type="ECO:0000256" key="5">
    <source>
        <dbReference type="ARBA" id="ARBA00022660"/>
    </source>
</evidence>
<evidence type="ECO:0000256" key="12">
    <source>
        <dbReference type="ARBA" id="ARBA00023136"/>
    </source>
</evidence>
<dbReference type="GO" id="GO:0004129">
    <property type="term" value="F:cytochrome-c oxidase activity"/>
    <property type="evidence" value="ECO:0007669"/>
    <property type="project" value="UniProtKB-EC"/>
</dbReference>
<dbReference type="InterPro" id="IPR008972">
    <property type="entry name" value="Cupredoxin"/>
</dbReference>
<evidence type="ECO:0000256" key="14">
    <source>
        <dbReference type="ARBA" id="ARBA00031399"/>
    </source>
</evidence>
<evidence type="ECO:0000313" key="18">
    <source>
        <dbReference type="EMBL" id="ADU51704.1"/>
    </source>
</evidence>
<dbReference type="EMBL" id="CP002344">
    <property type="protein sequence ID" value="ADU51704.1"/>
    <property type="molecule type" value="Genomic_DNA"/>
</dbReference>
<dbReference type="AlphaFoldDB" id="E6SH40"/>
<keyword evidence="11" id="KW-0186">Copper</keyword>
<dbReference type="RefSeq" id="WP_013496005.1">
    <property type="nucleotide sequence ID" value="NC_014831.1"/>
</dbReference>
<comment type="catalytic activity">
    <reaction evidence="15">
        <text>4 Fe(II)-[cytochrome c] + O2 + 8 H(+)(in) = 4 Fe(III)-[cytochrome c] + 2 H2O + 4 H(+)(out)</text>
        <dbReference type="Rhea" id="RHEA:11436"/>
        <dbReference type="Rhea" id="RHEA-COMP:10350"/>
        <dbReference type="Rhea" id="RHEA-COMP:14399"/>
        <dbReference type="ChEBI" id="CHEBI:15377"/>
        <dbReference type="ChEBI" id="CHEBI:15378"/>
        <dbReference type="ChEBI" id="CHEBI:15379"/>
        <dbReference type="ChEBI" id="CHEBI:29033"/>
        <dbReference type="ChEBI" id="CHEBI:29034"/>
        <dbReference type="EC" id="7.1.1.9"/>
    </reaction>
</comment>
<dbReference type="KEGG" id="tmr:Tmar_1595"/>
<dbReference type="Proteomes" id="UP000008915">
    <property type="component" value="Chromosome"/>
</dbReference>